<evidence type="ECO:0000256" key="2">
    <source>
        <dbReference type="ARBA" id="ARBA00023136"/>
    </source>
</evidence>
<dbReference type="Gene3D" id="3.30.1330.60">
    <property type="entry name" value="OmpA-like domain"/>
    <property type="match status" value="1"/>
</dbReference>
<keyword evidence="3" id="KW-0998">Cell outer membrane</keyword>
<evidence type="ECO:0000259" key="7">
    <source>
        <dbReference type="PROSITE" id="PS51123"/>
    </source>
</evidence>
<comment type="subcellular location">
    <subcellularLocation>
        <location evidence="1">Cell outer membrane</location>
    </subcellularLocation>
</comment>
<gene>
    <name evidence="8" type="ORF">PM10SUCC1_27780</name>
</gene>
<dbReference type="InterPro" id="IPR006665">
    <property type="entry name" value="OmpA-like"/>
</dbReference>
<dbReference type="InterPro" id="IPR006664">
    <property type="entry name" value="OMP_bac"/>
</dbReference>
<dbReference type="InterPro" id="IPR050330">
    <property type="entry name" value="Bact_OuterMem_StrucFunc"/>
</dbReference>
<keyword evidence="2 4" id="KW-0472">Membrane</keyword>
<feature type="domain" description="OmpA-like" evidence="7">
    <location>
        <begin position="231"/>
        <end position="348"/>
    </location>
</feature>
<dbReference type="Pfam" id="PF00691">
    <property type="entry name" value="OmpA"/>
    <property type="match status" value="1"/>
</dbReference>
<comment type="caution">
    <text evidence="8">The sequence shown here is derived from an EMBL/GenBank/DDBJ whole genome shotgun (WGS) entry which is preliminary data.</text>
</comment>
<evidence type="ECO:0000256" key="6">
    <source>
        <dbReference type="SAM" id="SignalP"/>
    </source>
</evidence>
<evidence type="ECO:0000256" key="5">
    <source>
        <dbReference type="SAM" id="Coils"/>
    </source>
</evidence>
<proteinExistence type="predicted"/>
<feature type="chain" id="PRO_5040866646" description="OmpA-like domain-containing protein" evidence="6">
    <location>
        <begin position="21"/>
        <end position="348"/>
    </location>
</feature>
<organism evidence="8 9">
    <name type="scientific">Propionigenium maris DSM 9537</name>
    <dbReference type="NCBI Taxonomy" id="1123000"/>
    <lineage>
        <taxon>Bacteria</taxon>
        <taxon>Fusobacteriati</taxon>
        <taxon>Fusobacteriota</taxon>
        <taxon>Fusobacteriia</taxon>
        <taxon>Fusobacteriales</taxon>
        <taxon>Fusobacteriaceae</taxon>
        <taxon>Propionigenium</taxon>
    </lineage>
</organism>
<evidence type="ECO:0000313" key="9">
    <source>
        <dbReference type="Proteomes" id="UP001144471"/>
    </source>
</evidence>
<dbReference type="AlphaFoldDB" id="A0A9W6GLF5"/>
<dbReference type="PANTHER" id="PTHR30329">
    <property type="entry name" value="STATOR ELEMENT OF FLAGELLAR MOTOR COMPLEX"/>
    <property type="match status" value="1"/>
</dbReference>
<dbReference type="PANTHER" id="PTHR30329:SF21">
    <property type="entry name" value="LIPOPROTEIN YIAD-RELATED"/>
    <property type="match status" value="1"/>
</dbReference>
<dbReference type="Proteomes" id="UP001144471">
    <property type="component" value="Unassembled WGS sequence"/>
</dbReference>
<dbReference type="SUPFAM" id="SSF103088">
    <property type="entry name" value="OmpA-like"/>
    <property type="match status" value="1"/>
</dbReference>
<dbReference type="CDD" id="cd07185">
    <property type="entry name" value="OmpA_C-like"/>
    <property type="match status" value="1"/>
</dbReference>
<keyword evidence="5" id="KW-0175">Coiled coil</keyword>
<dbReference type="InterPro" id="IPR036737">
    <property type="entry name" value="OmpA-like_sf"/>
</dbReference>
<sequence>MKKIAIMVAALATTASIYGAQLELKAGLEPWREGKNSYADFDMGGSLGAEVLFNAAEMPLDYGFGLEWKSEFKGDSGSNNSLASSEANAFPLYLTGKYGVGEDLFYLVGRAGWAMYDSSDAKDGFYGAAGIGKEFGRITMEALYESMDLGGSSKMYSGDQAGILSVKFGYRLGENKRDRIAREAEEAARLEQERHQAEEAARLEAQQKKIEEERVAAEMEAAKQAEMRQEMLSKYRDHILPENYDTNGFEPSEESVKFFEEMAADLAEEKGTLEVTGYTDNVGREAYNKSLSQKRADRAKDIIVENLNNENIEVISEGRGNTNFLNDNSTPELRRENRRVEVNFTPAN</sequence>
<feature type="signal peptide" evidence="6">
    <location>
        <begin position="1"/>
        <end position="20"/>
    </location>
</feature>
<protein>
    <recommendedName>
        <fullName evidence="7">OmpA-like domain-containing protein</fullName>
    </recommendedName>
</protein>
<dbReference type="GO" id="GO:0009279">
    <property type="term" value="C:cell outer membrane"/>
    <property type="evidence" value="ECO:0007669"/>
    <property type="project" value="UniProtKB-SubCell"/>
</dbReference>
<dbReference type="EMBL" id="BSDY01000015">
    <property type="protein sequence ID" value="GLI57264.1"/>
    <property type="molecule type" value="Genomic_DNA"/>
</dbReference>
<evidence type="ECO:0000313" key="8">
    <source>
        <dbReference type="EMBL" id="GLI57264.1"/>
    </source>
</evidence>
<feature type="coiled-coil region" evidence="5">
    <location>
        <begin position="173"/>
        <end position="228"/>
    </location>
</feature>
<dbReference type="PRINTS" id="PR01021">
    <property type="entry name" value="OMPADOMAIN"/>
</dbReference>
<reference evidence="8" key="1">
    <citation type="submission" date="2022-12" db="EMBL/GenBank/DDBJ databases">
        <title>Reference genome sequencing for broad-spectrum identification of bacterial and archaeal isolates by mass spectrometry.</title>
        <authorList>
            <person name="Sekiguchi Y."/>
            <person name="Tourlousse D.M."/>
        </authorList>
    </citation>
    <scope>NUCLEOTIDE SEQUENCE</scope>
    <source>
        <strain evidence="8">10succ1</strain>
    </source>
</reference>
<keyword evidence="6" id="KW-0732">Signal</keyword>
<keyword evidence="9" id="KW-1185">Reference proteome</keyword>
<dbReference type="RefSeq" id="WP_281836799.1">
    <property type="nucleotide sequence ID" value="NZ_BSDY01000015.1"/>
</dbReference>
<dbReference type="PROSITE" id="PS51123">
    <property type="entry name" value="OMPA_2"/>
    <property type="match status" value="1"/>
</dbReference>
<evidence type="ECO:0000256" key="3">
    <source>
        <dbReference type="ARBA" id="ARBA00023237"/>
    </source>
</evidence>
<evidence type="ECO:0000256" key="4">
    <source>
        <dbReference type="PROSITE-ProRule" id="PRU00473"/>
    </source>
</evidence>
<accession>A0A9W6GLF5</accession>
<name>A0A9W6GLF5_9FUSO</name>
<evidence type="ECO:0000256" key="1">
    <source>
        <dbReference type="ARBA" id="ARBA00004442"/>
    </source>
</evidence>